<protein>
    <submittedName>
        <fullName evidence="2">Uncharacterized protein</fullName>
    </submittedName>
</protein>
<evidence type="ECO:0000256" key="1">
    <source>
        <dbReference type="SAM" id="Phobius"/>
    </source>
</evidence>
<dbReference type="AlphaFoldDB" id="A0A927RAM5"/>
<dbReference type="RefSeq" id="WP_192770077.1">
    <property type="nucleotide sequence ID" value="NZ_JADBEB010000001.1"/>
</dbReference>
<keyword evidence="3" id="KW-1185">Reference proteome</keyword>
<proteinExistence type="predicted"/>
<name>A0A927RAM5_9ACTN</name>
<feature type="transmembrane region" description="Helical" evidence="1">
    <location>
        <begin position="24"/>
        <end position="46"/>
    </location>
</feature>
<feature type="transmembrane region" description="Helical" evidence="1">
    <location>
        <begin position="93"/>
        <end position="112"/>
    </location>
</feature>
<reference evidence="2" key="1">
    <citation type="submission" date="2020-10" db="EMBL/GenBank/DDBJ databases">
        <title>Sequencing the genomes of 1000 actinobacteria strains.</title>
        <authorList>
            <person name="Klenk H.-P."/>
        </authorList>
    </citation>
    <scope>NUCLEOTIDE SEQUENCE</scope>
    <source>
        <strain evidence="2">DSM 46832</strain>
    </source>
</reference>
<comment type="caution">
    <text evidence="2">The sequence shown here is derived from an EMBL/GenBank/DDBJ whole genome shotgun (WGS) entry which is preliminary data.</text>
</comment>
<dbReference type="EMBL" id="JADBEB010000001">
    <property type="protein sequence ID" value="MBE1490876.1"/>
    <property type="molecule type" value="Genomic_DNA"/>
</dbReference>
<keyword evidence="1" id="KW-0812">Transmembrane</keyword>
<accession>A0A927RAM5</accession>
<organism evidence="2 3">
    <name type="scientific">Plantactinospora soyae</name>
    <dbReference type="NCBI Taxonomy" id="1544732"/>
    <lineage>
        <taxon>Bacteria</taxon>
        <taxon>Bacillati</taxon>
        <taxon>Actinomycetota</taxon>
        <taxon>Actinomycetes</taxon>
        <taxon>Micromonosporales</taxon>
        <taxon>Micromonosporaceae</taxon>
        <taxon>Plantactinospora</taxon>
    </lineage>
</organism>
<dbReference type="Proteomes" id="UP000649753">
    <property type="component" value="Unassembled WGS sequence"/>
</dbReference>
<feature type="transmembrane region" description="Helical" evidence="1">
    <location>
        <begin position="124"/>
        <end position="146"/>
    </location>
</feature>
<keyword evidence="1" id="KW-1133">Transmembrane helix</keyword>
<feature type="transmembrane region" description="Helical" evidence="1">
    <location>
        <begin position="66"/>
        <end position="86"/>
    </location>
</feature>
<evidence type="ECO:0000313" key="3">
    <source>
        <dbReference type="Proteomes" id="UP000649753"/>
    </source>
</evidence>
<keyword evidence="1" id="KW-0472">Membrane</keyword>
<sequence>MSEKLSTATIAVPSRTPTVWTRRLQLFTAVASVLTTVGTAIVLGYVTSETIQPAWPDKSPADIDGFLLGWRAVGIIFLIANAVGILALWDRAWIFYFMLVLNVIQGIGFLTVDRHEAGLRDLGNAGSILTDGGGGIVALVLLGFLVRYRTAWAYQRA</sequence>
<gene>
    <name evidence="2" type="ORF">H4W31_006514</name>
</gene>
<evidence type="ECO:0000313" key="2">
    <source>
        <dbReference type="EMBL" id="MBE1490876.1"/>
    </source>
</evidence>